<dbReference type="PRINTS" id="PR00385">
    <property type="entry name" value="P450"/>
</dbReference>
<dbReference type="InterPro" id="IPR017972">
    <property type="entry name" value="Cyt_P450_CS"/>
</dbReference>
<evidence type="ECO:0000313" key="14">
    <source>
        <dbReference type="RefSeq" id="XP_027084998.1"/>
    </source>
</evidence>
<evidence type="ECO:0000256" key="7">
    <source>
        <dbReference type="ARBA" id="ARBA00023002"/>
    </source>
</evidence>
<comment type="similarity">
    <text evidence="2 12">Belongs to the cytochrome P450 family.</text>
</comment>
<organism evidence="13 14">
    <name type="scientific">Coffea arabica</name>
    <name type="common">Arabian coffee</name>
    <dbReference type="NCBI Taxonomy" id="13443"/>
    <lineage>
        <taxon>Eukaryota</taxon>
        <taxon>Viridiplantae</taxon>
        <taxon>Streptophyta</taxon>
        <taxon>Embryophyta</taxon>
        <taxon>Tracheophyta</taxon>
        <taxon>Spermatophyta</taxon>
        <taxon>Magnoliopsida</taxon>
        <taxon>eudicotyledons</taxon>
        <taxon>Gunneridae</taxon>
        <taxon>Pentapetalae</taxon>
        <taxon>asterids</taxon>
        <taxon>lamiids</taxon>
        <taxon>Gentianales</taxon>
        <taxon>Rubiaceae</taxon>
        <taxon>Ixoroideae</taxon>
        <taxon>Gardenieae complex</taxon>
        <taxon>Bertiereae - Coffeeae clade</taxon>
        <taxon>Coffeeae</taxon>
        <taxon>Coffea</taxon>
    </lineage>
</organism>
<keyword evidence="4" id="KW-0812">Transmembrane</keyword>
<reference evidence="14" key="2">
    <citation type="submission" date="2025-08" db="UniProtKB">
        <authorList>
            <consortium name="RefSeq"/>
        </authorList>
    </citation>
    <scope>IDENTIFICATION</scope>
    <source>
        <tissue evidence="14">Leaves</tissue>
    </source>
</reference>
<evidence type="ECO:0000256" key="3">
    <source>
        <dbReference type="ARBA" id="ARBA00022617"/>
    </source>
</evidence>
<dbReference type="InterPro" id="IPR002401">
    <property type="entry name" value="Cyt_P450_E_grp-I"/>
</dbReference>
<dbReference type="PANTHER" id="PTHR24282:SF148">
    <property type="entry name" value="CYTOCHROME P450 72A15-LIKE"/>
    <property type="match status" value="1"/>
</dbReference>
<keyword evidence="3 11" id="KW-0349">Heme</keyword>
<dbReference type="InterPro" id="IPR050665">
    <property type="entry name" value="Cytochrome_P450_Monooxygen"/>
</dbReference>
<proteinExistence type="inferred from homology"/>
<evidence type="ECO:0000256" key="8">
    <source>
        <dbReference type="ARBA" id="ARBA00023004"/>
    </source>
</evidence>
<evidence type="ECO:0000256" key="4">
    <source>
        <dbReference type="ARBA" id="ARBA00022692"/>
    </source>
</evidence>
<dbReference type="GeneID" id="113707044"/>
<dbReference type="GO" id="GO:0004497">
    <property type="term" value="F:monooxygenase activity"/>
    <property type="evidence" value="ECO:0007669"/>
    <property type="project" value="UniProtKB-KW"/>
</dbReference>
<accession>A0A6P6U307</accession>
<dbReference type="OrthoDB" id="1470350at2759"/>
<keyword evidence="7 12" id="KW-0560">Oxidoreductase</keyword>
<comment type="cofactor">
    <cofactor evidence="11">
        <name>heme</name>
        <dbReference type="ChEBI" id="CHEBI:30413"/>
    </cofactor>
</comment>
<keyword evidence="6" id="KW-1133">Transmembrane helix</keyword>
<comment type="subcellular location">
    <subcellularLocation>
        <location evidence="1">Membrane</location>
    </subcellularLocation>
</comment>
<keyword evidence="8 11" id="KW-0408">Iron</keyword>
<dbReference type="GO" id="GO:0016020">
    <property type="term" value="C:membrane"/>
    <property type="evidence" value="ECO:0007669"/>
    <property type="project" value="UniProtKB-SubCell"/>
</dbReference>
<evidence type="ECO:0000256" key="12">
    <source>
        <dbReference type="RuleBase" id="RU000461"/>
    </source>
</evidence>
<dbReference type="Proteomes" id="UP001652660">
    <property type="component" value="Chromosome 8c"/>
</dbReference>
<evidence type="ECO:0000256" key="11">
    <source>
        <dbReference type="PIRSR" id="PIRSR602401-1"/>
    </source>
</evidence>
<evidence type="ECO:0000256" key="9">
    <source>
        <dbReference type="ARBA" id="ARBA00023033"/>
    </source>
</evidence>
<protein>
    <submittedName>
        <fullName evidence="14">Cytochrome P450 72A397-like</fullName>
    </submittedName>
</protein>
<keyword evidence="13" id="KW-1185">Reference proteome</keyword>
<feature type="binding site" description="axial binding residue" evidence="11">
    <location>
        <position position="87"/>
    </location>
    <ligand>
        <name>heme</name>
        <dbReference type="ChEBI" id="CHEBI:30413"/>
    </ligand>
    <ligandPart>
        <name>Fe</name>
        <dbReference type="ChEBI" id="CHEBI:18248"/>
    </ligandPart>
</feature>
<keyword evidence="5 11" id="KW-0479">Metal-binding</keyword>
<reference evidence="13" key="1">
    <citation type="journal article" date="2025" name="Foods">
        <title>Unveiling the Microbial Signatures of Arabica Coffee Cherries: Insights into Ripeness Specific Diversity, Functional Traits, and Implications for Quality and Safety.</title>
        <authorList>
            <consortium name="RefSeq"/>
            <person name="Tenea G.N."/>
            <person name="Cifuentes V."/>
            <person name="Reyes P."/>
            <person name="Cevallos-Vallejos M."/>
        </authorList>
    </citation>
    <scope>NUCLEOTIDE SEQUENCE [LARGE SCALE GENOMIC DNA]</scope>
</reference>
<dbReference type="PANTHER" id="PTHR24282">
    <property type="entry name" value="CYTOCHROME P450 FAMILY MEMBER"/>
    <property type="match status" value="1"/>
</dbReference>
<evidence type="ECO:0000256" key="6">
    <source>
        <dbReference type="ARBA" id="ARBA00022989"/>
    </source>
</evidence>
<keyword evidence="10" id="KW-0472">Membrane</keyword>
<dbReference type="InterPro" id="IPR036396">
    <property type="entry name" value="Cyt_P450_sf"/>
</dbReference>
<evidence type="ECO:0000256" key="10">
    <source>
        <dbReference type="ARBA" id="ARBA00023136"/>
    </source>
</evidence>
<evidence type="ECO:0000256" key="5">
    <source>
        <dbReference type="ARBA" id="ARBA00022723"/>
    </source>
</evidence>
<dbReference type="Pfam" id="PF00067">
    <property type="entry name" value="p450"/>
    <property type="match status" value="1"/>
</dbReference>
<keyword evidence="9 12" id="KW-0503">Monooxygenase</keyword>
<evidence type="ECO:0000313" key="13">
    <source>
        <dbReference type="Proteomes" id="UP001652660"/>
    </source>
</evidence>
<dbReference type="InterPro" id="IPR001128">
    <property type="entry name" value="Cyt_P450"/>
</dbReference>
<dbReference type="Gene3D" id="1.10.630.10">
    <property type="entry name" value="Cytochrome P450"/>
    <property type="match status" value="1"/>
</dbReference>
<dbReference type="RefSeq" id="XP_027084998.1">
    <property type="nucleotide sequence ID" value="XM_027229197.1"/>
</dbReference>
<gene>
    <name evidence="14" type="primary">LOC113707044</name>
</gene>
<dbReference type="SUPFAM" id="SSF48264">
    <property type="entry name" value="Cytochrome P450"/>
    <property type="match status" value="1"/>
</dbReference>
<dbReference type="GO" id="GO:0020037">
    <property type="term" value="F:heme binding"/>
    <property type="evidence" value="ECO:0007669"/>
    <property type="project" value="InterPro"/>
</dbReference>
<dbReference type="GO" id="GO:0005506">
    <property type="term" value="F:iron ion binding"/>
    <property type="evidence" value="ECO:0007669"/>
    <property type="project" value="InterPro"/>
</dbReference>
<evidence type="ECO:0000256" key="2">
    <source>
        <dbReference type="ARBA" id="ARBA00010617"/>
    </source>
</evidence>
<dbReference type="PRINTS" id="PR00463">
    <property type="entry name" value="EP450I"/>
</dbReference>
<name>A0A6P6U307_COFAR</name>
<dbReference type="PROSITE" id="PS00086">
    <property type="entry name" value="CYTOCHROME_P450"/>
    <property type="match status" value="1"/>
</dbReference>
<dbReference type="AlphaFoldDB" id="A0A6P6U307"/>
<sequence>MVLFEVLRVYPPVTCAVRYTVQRTKVGAISIPAGVEVYLPIMLLHHDPEYWGEDAEEFNPERFAEGVSKASGDQLAFYPFGWGPRICLGLDFAMIDAKLALAMILQHFSFKLSPSYTHAPYTRLALHPQHGAPII</sequence>
<evidence type="ECO:0000256" key="1">
    <source>
        <dbReference type="ARBA" id="ARBA00004370"/>
    </source>
</evidence>
<dbReference type="GO" id="GO:0016705">
    <property type="term" value="F:oxidoreductase activity, acting on paired donors, with incorporation or reduction of molecular oxygen"/>
    <property type="evidence" value="ECO:0007669"/>
    <property type="project" value="InterPro"/>
</dbReference>